<evidence type="ECO:0000313" key="1">
    <source>
        <dbReference type="EMBL" id="KAI0041593.1"/>
    </source>
</evidence>
<dbReference type="EMBL" id="MU276113">
    <property type="protein sequence ID" value="KAI0041593.1"/>
    <property type="molecule type" value="Genomic_DNA"/>
</dbReference>
<accession>A0ACB8RC19</accession>
<organism evidence="1 2">
    <name type="scientific">Auriscalpium vulgare</name>
    <dbReference type="NCBI Taxonomy" id="40419"/>
    <lineage>
        <taxon>Eukaryota</taxon>
        <taxon>Fungi</taxon>
        <taxon>Dikarya</taxon>
        <taxon>Basidiomycota</taxon>
        <taxon>Agaricomycotina</taxon>
        <taxon>Agaricomycetes</taxon>
        <taxon>Russulales</taxon>
        <taxon>Auriscalpiaceae</taxon>
        <taxon>Auriscalpium</taxon>
    </lineage>
</organism>
<name>A0ACB8RC19_9AGAM</name>
<sequence>MPQMSFTPMLTGFSQTKSKPTADPATATPKSNPLLAIFRSNRGQAGDSQTTLVAKNPGKGDSNTKPS</sequence>
<keyword evidence="2" id="KW-1185">Reference proteome</keyword>
<reference evidence="1" key="1">
    <citation type="submission" date="2021-02" db="EMBL/GenBank/DDBJ databases">
        <authorList>
            <consortium name="DOE Joint Genome Institute"/>
            <person name="Ahrendt S."/>
            <person name="Looney B.P."/>
            <person name="Miyauchi S."/>
            <person name="Morin E."/>
            <person name="Drula E."/>
            <person name="Courty P.E."/>
            <person name="Chicoki N."/>
            <person name="Fauchery L."/>
            <person name="Kohler A."/>
            <person name="Kuo A."/>
            <person name="Labutti K."/>
            <person name="Pangilinan J."/>
            <person name="Lipzen A."/>
            <person name="Riley R."/>
            <person name="Andreopoulos W."/>
            <person name="He G."/>
            <person name="Johnson J."/>
            <person name="Barry K.W."/>
            <person name="Grigoriev I.V."/>
            <person name="Nagy L."/>
            <person name="Hibbett D."/>
            <person name="Henrissat B."/>
            <person name="Matheny P.B."/>
            <person name="Labbe J."/>
            <person name="Martin F."/>
        </authorList>
    </citation>
    <scope>NUCLEOTIDE SEQUENCE</scope>
    <source>
        <strain evidence="1">FP105234-sp</strain>
    </source>
</reference>
<evidence type="ECO:0000313" key="2">
    <source>
        <dbReference type="Proteomes" id="UP000814033"/>
    </source>
</evidence>
<reference evidence="1" key="2">
    <citation type="journal article" date="2022" name="New Phytol.">
        <title>Evolutionary transition to the ectomycorrhizal habit in the genomes of a hyperdiverse lineage of mushroom-forming fungi.</title>
        <authorList>
            <person name="Looney B."/>
            <person name="Miyauchi S."/>
            <person name="Morin E."/>
            <person name="Drula E."/>
            <person name="Courty P.E."/>
            <person name="Kohler A."/>
            <person name="Kuo A."/>
            <person name="LaButti K."/>
            <person name="Pangilinan J."/>
            <person name="Lipzen A."/>
            <person name="Riley R."/>
            <person name="Andreopoulos W."/>
            <person name="He G."/>
            <person name="Johnson J."/>
            <person name="Nolan M."/>
            <person name="Tritt A."/>
            <person name="Barry K.W."/>
            <person name="Grigoriev I.V."/>
            <person name="Nagy L.G."/>
            <person name="Hibbett D."/>
            <person name="Henrissat B."/>
            <person name="Matheny P.B."/>
            <person name="Labbe J."/>
            <person name="Martin F.M."/>
        </authorList>
    </citation>
    <scope>NUCLEOTIDE SEQUENCE</scope>
    <source>
        <strain evidence="1">FP105234-sp</strain>
    </source>
</reference>
<comment type="caution">
    <text evidence="1">The sequence shown here is derived from an EMBL/GenBank/DDBJ whole genome shotgun (WGS) entry which is preliminary data.</text>
</comment>
<dbReference type="Proteomes" id="UP000814033">
    <property type="component" value="Unassembled WGS sequence"/>
</dbReference>
<protein>
    <submittedName>
        <fullName evidence="1">Uncharacterized protein</fullName>
    </submittedName>
</protein>
<gene>
    <name evidence="1" type="ORF">FA95DRAFT_1610875</name>
</gene>
<proteinExistence type="predicted"/>